<dbReference type="AlphaFoldDB" id="A0A1M7SVS8"/>
<feature type="domain" description="Peptidase M15C" evidence="1">
    <location>
        <begin position="81"/>
        <end position="137"/>
    </location>
</feature>
<dbReference type="OrthoDB" id="9799970at2"/>
<dbReference type="InterPro" id="IPR009045">
    <property type="entry name" value="Zn_M74/Hedgehog-like"/>
</dbReference>
<proteinExistence type="predicted"/>
<dbReference type="Pfam" id="PF13539">
    <property type="entry name" value="Peptidase_M15_4"/>
    <property type="match status" value="1"/>
</dbReference>
<dbReference type="STRING" id="1121883.SAMN02745226_01295"/>
<organism evidence="2 3">
    <name type="scientific">Fervidobacterium gondwanense DSM 13020</name>
    <dbReference type="NCBI Taxonomy" id="1121883"/>
    <lineage>
        <taxon>Bacteria</taxon>
        <taxon>Thermotogati</taxon>
        <taxon>Thermotogota</taxon>
        <taxon>Thermotogae</taxon>
        <taxon>Thermotogales</taxon>
        <taxon>Fervidobacteriaceae</taxon>
        <taxon>Fervidobacterium</taxon>
    </lineage>
</organism>
<accession>A0A1M7SVS8</accession>
<dbReference type="SUPFAM" id="SSF55166">
    <property type="entry name" value="Hedgehog/DD-peptidase"/>
    <property type="match status" value="1"/>
</dbReference>
<dbReference type="EMBL" id="FRDJ01000006">
    <property type="protein sequence ID" value="SHN62494.1"/>
    <property type="molecule type" value="Genomic_DNA"/>
</dbReference>
<protein>
    <submittedName>
        <fullName evidence="2">Peptidoglycan L-alanyl-D-glutamate endopeptidase CwlK</fullName>
    </submittedName>
</protein>
<sequence length="150" mass="17332">MNRSLDDLNLEFRTLLQKFIIECQNVGVKVLIYNTLRTKEEQYALYLQGRAPVEKVNEARKKAGLPPISSSENRVVTNLRDSPHCHGLAADFVPVVDGKVVWNDHKLWAICGKIAERVGLEWGGSWKDFPDYPHLQMKNWRRFLKNGKQE</sequence>
<reference evidence="3" key="1">
    <citation type="submission" date="2016-12" db="EMBL/GenBank/DDBJ databases">
        <authorList>
            <person name="Varghese N."/>
            <person name="Submissions S."/>
        </authorList>
    </citation>
    <scope>NUCLEOTIDE SEQUENCE [LARGE SCALE GENOMIC DNA]</scope>
    <source>
        <strain evidence="3">DSM 13020</strain>
    </source>
</reference>
<name>A0A1M7SVS8_FERGO</name>
<evidence type="ECO:0000313" key="2">
    <source>
        <dbReference type="EMBL" id="SHN62494.1"/>
    </source>
</evidence>
<evidence type="ECO:0000259" key="1">
    <source>
        <dbReference type="Pfam" id="PF13539"/>
    </source>
</evidence>
<dbReference type="GO" id="GO:0008233">
    <property type="term" value="F:peptidase activity"/>
    <property type="evidence" value="ECO:0007669"/>
    <property type="project" value="InterPro"/>
</dbReference>
<dbReference type="Gene3D" id="3.30.1380.10">
    <property type="match status" value="1"/>
</dbReference>
<dbReference type="InterPro" id="IPR039561">
    <property type="entry name" value="Peptidase_M15C"/>
</dbReference>
<evidence type="ECO:0000313" key="3">
    <source>
        <dbReference type="Proteomes" id="UP000184207"/>
    </source>
</evidence>
<dbReference type="Proteomes" id="UP000184207">
    <property type="component" value="Unassembled WGS sequence"/>
</dbReference>
<gene>
    <name evidence="2" type="ORF">SAMN02745226_01295</name>
</gene>
<dbReference type="CDD" id="cd14845">
    <property type="entry name" value="L-Ala-D-Glu_peptidase_like"/>
    <property type="match status" value="1"/>
</dbReference>
<dbReference type="RefSeq" id="WP_072759608.1">
    <property type="nucleotide sequence ID" value="NZ_FRDJ01000006.1"/>
</dbReference>
<keyword evidence="3" id="KW-1185">Reference proteome</keyword>